<accession>A0AAN6WI68</accession>
<keyword evidence="1" id="KW-0067">ATP-binding</keyword>
<dbReference type="EMBL" id="MU864640">
    <property type="protein sequence ID" value="KAK4182569.1"/>
    <property type="molecule type" value="Genomic_DNA"/>
</dbReference>
<keyword evidence="1" id="KW-0547">Nucleotide-binding</keyword>
<evidence type="ECO:0000256" key="2">
    <source>
        <dbReference type="SAM" id="MobiDB-lite"/>
    </source>
</evidence>
<evidence type="ECO:0008006" key="5">
    <source>
        <dbReference type="Google" id="ProtNLM"/>
    </source>
</evidence>
<reference evidence="3" key="1">
    <citation type="journal article" date="2023" name="Mol. Phylogenet. Evol.">
        <title>Genome-scale phylogeny and comparative genomics of the fungal order Sordariales.</title>
        <authorList>
            <person name="Hensen N."/>
            <person name="Bonometti L."/>
            <person name="Westerberg I."/>
            <person name="Brannstrom I.O."/>
            <person name="Guillou S."/>
            <person name="Cros-Aarteil S."/>
            <person name="Calhoun S."/>
            <person name="Haridas S."/>
            <person name="Kuo A."/>
            <person name="Mondo S."/>
            <person name="Pangilinan J."/>
            <person name="Riley R."/>
            <person name="LaButti K."/>
            <person name="Andreopoulos B."/>
            <person name="Lipzen A."/>
            <person name="Chen C."/>
            <person name="Yan M."/>
            <person name="Daum C."/>
            <person name="Ng V."/>
            <person name="Clum A."/>
            <person name="Steindorff A."/>
            <person name="Ohm R.A."/>
            <person name="Martin F."/>
            <person name="Silar P."/>
            <person name="Natvig D.O."/>
            <person name="Lalanne C."/>
            <person name="Gautier V."/>
            <person name="Ament-Velasquez S.L."/>
            <person name="Kruys A."/>
            <person name="Hutchinson M.I."/>
            <person name="Powell A.J."/>
            <person name="Barry K."/>
            <person name="Miller A.N."/>
            <person name="Grigoriev I.V."/>
            <person name="Debuchy R."/>
            <person name="Gladieux P."/>
            <person name="Hiltunen Thoren M."/>
            <person name="Johannesson H."/>
        </authorList>
    </citation>
    <scope>NUCLEOTIDE SEQUENCE</scope>
    <source>
        <strain evidence="3">PSN309</strain>
    </source>
</reference>
<protein>
    <recommendedName>
        <fullName evidence="5">Protein kinase domain-containing protein</fullName>
    </recommendedName>
</protein>
<evidence type="ECO:0000256" key="1">
    <source>
        <dbReference type="PROSITE-ProRule" id="PRU10141"/>
    </source>
</evidence>
<comment type="caution">
    <text evidence="3">The sequence shown here is derived from an EMBL/GenBank/DDBJ whole genome shotgun (WGS) entry which is preliminary data.</text>
</comment>
<dbReference type="Proteomes" id="UP001302126">
    <property type="component" value="Unassembled WGS sequence"/>
</dbReference>
<keyword evidence="4" id="KW-1185">Reference proteome</keyword>
<name>A0AAN6WI68_9PEZI</name>
<dbReference type="InterPro" id="IPR017441">
    <property type="entry name" value="Protein_kinase_ATP_BS"/>
</dbReference>
<gene>
    <name evidence="3" type="ORF">QBC35DRAFT_468007</name>
</gene>
<evidence type="ECO:0000313" key="4">
    <source>
        <dbReference type="Proteomes" id="UP001302126"/>
    </source>
</evidence>
<feature type="non-terminal residue" evidence="3">
    <location>
        <position position="162"/>
    </location>
</feature>
<sequence length="162" mass="18621">MNNNPEQPPHLQVVRRSALRPQPPPLRVHTAAQDDLFEEEKSVHRRNDRELQGRDPYWPRNRLAAEEYKPPELGAHRENWRAGDTPARFRGQPLMIRDTAVTILNQLHSLVYLGVLGWGGNGLVMRFRTQATPVHKEFAVKTMINPTVGSQEALEEEYDVTE</sequence>
<dbReference type="PROSITE" id="PS00107">
    <property type="entry name" value="PROTEIN_KINASE_ATP"/>
    <property type="match status" value="1"/>
</dbReference>
<dbReference type="GO" id="GO:0005524">
    <property type="term" value="F:ATP binding"/>
    <property type="evidence" value="ECO:0007669"/>
    <property type="project" value="UniProtKB-UniRule"/>
</dbReference>
<dbReference type="AlphaFoldDB" id="A0AAN6WI68"/>
<proteinExistence type="predicted"/>
<organism evidence="3 4">
    <name type="scientific">Podospora australis</name>
    <dbReference type="NCBI Taxonomy" id="1536484"/>
    <lineage>
        <taxon>Eukaryota</taxon>
        <taxon>Fungi</taxon>
        <taxon>Dikarya</taxon>
        <taxon>Ascomycota</taxon>
        <taxon>Pezizomycotina</taxon>
        <taxon>Sordariomycetes</taxon>
        <taxon>Sordariomycetidae</taxon>
        <taxon>Sordariales</taxon>
        <taxon>Podosporaceae</taxon>
        <taxon>Podospora</taxon>
    </lineage>
</organism>
<feature type="compositionally biased region" description="Basic and acidic residues" evidence="2">
    <location>
        <begin position="39"/>
        <end position="53"/>
    </location>
</feature>
<feature type="binding site" evidence="1">
    <location>
        <position position="141"/>
    </location>
    <ligand>
        <name>ATP</name>
        <dbReference type="ChEBI" id="CHEBI:30616"/>
    </ligand>
</feature>
<feature type="region of interest" description="Disordered" evidence="2">
    <location>
        <begin position="1"/>
        <end position="59"/>
    </location>
</feature>
<evidence type="ECO:0000313" key="3">
    <source>
        <dbReference type="EMBL" id="KAK4182569.1"/>
    </source>
</evidence>
<reference evidence="3" key="2">
    <citation type="submission" date="2023-05" db="EMBL/GenBank/DDBJ databases">
        <authorList>
            <consortium name="Lawrence Berkeley National Laboratory"/>
            <person name="Steindorff A."/>
            <person name="Hensen N."/>
            <person name="Bonometti L."/>
            <person name="Westerberg I."/>
            <person name="Brannstrom I.O."/>
            <person name="Guillou S."/>
            <person name="Cros-Aarteil S."/>
            <person name="Calhoun S."/>
            <person name="Haridas S."/>
            <person name="Kuo A."/>
            <person name="Mondo S."/>
            <person name="Pangilinan J."/>
            <person name="Riley R."/>
            <person name="Labutti K."/>
            <person name="Andreopoulos B."/>
            <person name="Lipzen A."/>
            <person name="Chen C."/>
            <person name="Yanf M."/>
            <person name="Daum C."/>
            <person name="Ng V."/>
            <person name="Clum A."/>
            <person name="Ohm R."/>
            <person name="Martin F."/>
            <person name="Silar P."/>
            <person name="Natvig D."/>
            <person name="Lalanne C."/>
            <person name="Gautier V."/>
            <person name="Ament-Velasquez S.L."/>
            <person name="Kruys A."/>
            <person name="Hutchinson M.I."/>
            <person name="Powell A.J."/>
            <person name="Barry K."/>
            <person name="Miller A.N."/>
            <person name="Grigoriev I.V."/>
            <person name="Debuchy R."/>
            <person name="Gladieux P."/>
            <person name="Thoren M.H."/>
            <person name="Johannesson H."/>
        </authorList>
    </citation>
    <scope>NUCLEOTIDE SEQUENCE</scope>
    <source>
        <strain evidence="3">PSN309</strain>
    </source>
</reference>